<protein>
    <submittedName>
        <fullName evidence="2">Uncharacterized protein</fullName>
    </submittedName>
</protein>
<dbReference type="RefSeq" id="WP_211632523.1">
    <property type="nucleotide sequence ID" value="NZ_CP073100.1"/>
</dbReference>
<organism evidence="2 3">
    <name type="scientific">Luteolibacter ambystomatis</name>
    <dbReference type="NCBI Taxonomy" id="2824561"/>
    <lineage>
        <taxon>Bacteria</taxon>
        <taxon>Pseudomonadati</taxon>
        <taxon>Verrucomicrobiota</taxon>
        <taxon>Verrucomicrobiia</taxon>
        <taxon>Verrucomicrobiales</taxon>
        <taxon>Verrucomicrobiaceae</taxon>
        <taxon>Luteolibacter</taxon>
    </lineage>
</organism>
<accession>A0A975J106</accession>
<evidence type="ECO:0000256" key="1">
    <source>
        <dbReference type="SAM" id="Phobius"/>
    </source>
</evidence>
<feature type="transmembrane region" description="Helical" evidence="1">
    <location>
        <begin position="54"/>
        <end position="72"/>
    </location>
</feature>
<gene>
    <name evidence="2" type="ORF">KBB96_03930</name>
</gene>
<reference evidence="2" key="1">
    <citation type="submission" date="2021-04" db="EMBL/GenBank/DDBJ databases">
        <title>Luteolibacter sp. 32A isolated from the skin of an Anderson's salamander (Ambystoma andersonii).</title>
        <authorList>
            <person name="Spergser J."/>
            <person name="Busse H.-J."/>
        </authorList>
    </citation>
    <scope>NUCLEOTIDE SEQUENCE</scope>
    <source>
        <strain evidence="2">32A</strain>
    </source>
</reference>
<keyword evidence="1" id="KW-0472">Membrane</keyword>
<dbReference type="Proteomes" id="UP000676169">
    <property type="component" value="Chromosome"/>
</dbReference>
<keyword evidence="1" id="KW-1133">Transmembrane helix</keyword>
<dbReference type="KEGG" id="lamb:KBB96_03930"/>
<sequence>MKAGCACHGRSVLGFIRWALPGSVLVLMPKCPACFAAYVALASGIGLSIPAASIIRHALIALCLLSLAFLAVQRFRRLQSGKAV</sequence>
<feature type="transmembrane region" description="Helical" evidence="1">
    <location>
        <begin position="18"/>
        <end position="42"/>
    </location>
</feature>
<proteinExistence type="predicted"/>
<keyword evidence="1" id="KW-0812">Transmembrane</keyword>
<dbReference type="EMBL" id="CP073100">
    <property type="protein sequence ID" value="QUE52042.1"/>
    <property type="molecule type" value="Genomic_DNA"/>
</dbReference>
<name>A0A975J106_9BACT</name>
<keyword evidence="3" id="KW-1185">Reference proteome</keyword>
<evidence type="ECO:0000313" key="2">
    <source>
        <dbReference type="EMBL" id="QUE52042.1"/>
    </source>
</evidence>
<evidence type="ECO:0000313" key="3">
    <source>
        <dbReference type="Proteomes" id="UP000676169"/>
    </source>
</evidence>
<dbReference type="AlphaFoldDB" id="A0A975J106"/>